<accession>A0ABT2MKA4</accession>
<feature type="domain" description="DNA primase/polymerase bifunctional N-terminal" evidence="1">
    <location>
        <begin position="1"/>
        <end position="152"/>
    </location>
</feature>
<reference evidence="2 3" key="1">
    <citation type="journal article" date="2022" name="Front. Microbiol.">
        <title>High genomic differentiation and limited gene flow indicate recent cryptic speciation within the genus Laspinema (cyanobacteria).</title>
        <authorList>
            <person name="Stanojkovic A."/>
            <person name="Skoupy S."/>
            <person name="Skaloud P."/>
            <person name="Dvorak P."/>
        </authorList>
    </citation>
    <scope>NUCLEOTIDE SEQUENCE [LARGE SCALE GENOMIC DNA]</scope>
    <source>
        <strain evidence="2 3">D2a</strain>
    </source>
</reference>
<dbReference type="Pfam" id="PF09250">
    <property type="entry name" value="Prim-Pol"/>
    <property type="match status" value="1"/>
</dbReference>
<evidence type="ECO:0000259" key="1">
    <source>
        <dbReference type="SMART" id="SM00943"/>
    </source>
</evidence>
<keyword evidence="3" id="KW-1185">Reference proteome</keyword>
<comment type="caution">
    <text evidence="2">The sequence shown here is derived from an EMBL/GenBank/DDBJ whole genome shotgun (WGS) entry which is preliminary data.</text>
</comment>
<dbReference type="RefSeq" id="WP_368004881.1">
    <property type="nucleotide sequence ID" value="NZ_JAMXFF010000002.1"/>
</dbReference>
<name>A0ABT2MKA4_9CYAN</name>
<dbReference type="InterPro" id="IPR015330">
    <property type="entry name" value="DNA_primase/pol_bifunc_N"/>
</dbReference>
<evidence type="ECO:0000313" key="2">
    <source>
        <dbReference type="EMBL" id="MCT7965172.1"/>
    </source>
</evidence>
<dbReference type="EMBL" id="JAMXFF010000002">
    <property type="protein sequence ID" value="MCT7965172.1"/>
    <property type="molecule type" value="Genomic_DNA"/>
</dbReference>
<dbReference type="CDD" id="cd04859">
    <property type="entry name" value="Prim_Pol"/>
    <property type="match status" value="1"/>
</dbReference>
<protein>
    <submittedName>
        <fullName evidence="2">Bifunctional DNA primase/polymerase</fullName>
    </submittedName>
</protein>
<proteinExistence type="predicted"/>
<dbReference type="SMART" id="SM00943">
    <property type="entry name" value="Prim-Pol"/>
    <property type="match status" value="1"/>
</dbReference>
<organism evidence="2 3">
    <name type="scientific">Laspinema palackyanum D2a</name>
    <dbReference type="NCBI Taxonomy" id="2953684"/>
    <lineage>
        <taxon>Bacteria</taxon>
        <taxon>Bacillati</taxon>
        <taxon>Cyanobacteriota</taxon>
        <taxon>Cyanophyceae</taxon>
        <taxon>Oscillatoriophycideae</taxon>
        <taxon>Oscillatoriales</taxon>
        <taxon>Laspinemataceae</taxon>
        <taxon>Laspinema</taxon>
        <taxon>Laspinema palackyanum</taxon>
    </lineage>
</organism>
<gene>
    <name evidence="2" type="ORF">NG799_02340</name>
</gene>
<sequence>MLADFSYCKIKPGTKQPQGLNWQKLPLTWEEVAGETACGILSGHGGFLAVDCDGEGAIARLTELFGGSIPQTWAWSSGKPGRIQFGFVVPQELRDRFQKARYWEDLPDGSQLDFRWKGCQSVLPPSPHPETGAYHWVNSPDDCAIAIAPEWLIDYAIALKNRKLESVRLPARLYSVYRAPLKIWAFAQLAAKGSGRAEFSLEFAAGELQRSVSSIRRLLTQAMRLGLIRHFYTEGDRAIVYPYALKKIAKAAGLETLAEIAEIKYEDIKNLNIKCTEAIAAGLQRASLFAAKESQRDIPEENRIKPINPLVNHAALGQRVLWLGPRFIGVSEKFVLWGASQSVIASHRGVSERTIQRHLSNTYRNQPSEVRGSRSDLEPINKAQICQRLPRRMNFLGNPAFSEILIDDLDGKILACGDRVYRCHTNLYQFDAIVSLAGYKWRRAAYKSFLAA</sequence>
<dbReference type="Proteomes" id="UP001525890">
    <property type="component" value="Unassembled WGS sequence"/>
</dbReference>
<evidence type="ECO:0000313" key="3">
    <source>
        <dbReference type="Proteomes" id="UP001525890"/>
    </source>
</evidence>